<name>A0A285MQR8_9FLAO</name>
<reference evidence="2" key="1">
    <citation type="submission" date="2017-09" db="EMBL/GenBank/DDBJ databases">
        <authorList>
            <person name="Varghese N."/>
            <person name="Submissions S."/>
        </authorList>
    </citation>
    <scope>NUCLEOTIDE SEQUENCE [LARGE SCALE GENOMIC DNA]</scope>
    <source>
        <strain evidence="2">DSM 25885</strain>
    </source>
</reference>
<evidence type="ECO:0008006" key="3">
    <source>
        <dbReference type="Google" id="ProtNLM"/>
    </source>
</evidence>
<protein>
    <recommendedName>
        <fullName evidence="3">Winged helix-turn-helix domain-containing protein</fullName>
    </recommendedName>
</protein>
<keyword evidence="2" id="KW-1185">Reference proteome</keyword>
<gene>
    <name evidence="1" type="ORF">SAMN06265377_1295</name>
</gene>
<dbReference type="EMBL" id="OBEH01000002">
    <property type="protein sequence ID" value="SNY99488.1"/>
    <property type="molecule type" value="Genomic_DNA"/>
</dbReference>
<dbReference type="AlphaFoldDB" id="A0A285MQR8"/>
<organism evidence="1 2">
    <name type="scientific">Flagellimonas pacifica</name>
    <dbReference type="NCBI Taxonomy" id="1247520"/>
    <lineage>
        <taxon>Bacteria</taxon>
        <taxon>Pseudomonadati</taxon>
        <taxon>Bacteroidota</taxon>
        <taxon>Flavobacteriia</taxon>
        <taxon>Flavobacteriales</taxon>
        <taxon>Flavobacteriaceae</taxon>
        <taxon>Flagellimonas</taxon>
    </lineage>
</organism>
<sequence length="65" mass="7767">MENKNRYYKVLKENNDRLNEIDLGEKIGLSEDETRAIIAQLLAEHKIVYAKKNICNYQIMKNRIR</sequence>
<dbReference type="OrthoDB" id="840167at2"/>
<dbReference type="Proteomes" id="UP000219048">
    <property type="component" value="Unassembled WGS sequence"/>
</dbReference>
<proteinExistence type="predicted"/>
<accession>A0A285MQR8</accession>
<dbReference type="RefSeq" id="WP_097044981.1">
    <property type="nucleotide sequence ID" value="NZ_OBEH01000002.1"/>
</dbReference>
<evidence type="ECO:0000313" key="2">
    <source>
        <dbReference type="Proteomes" id="UP000219048"/>
    </source>
</evidence>
<evidence type="ECO:0000313" key="1">
    <source>
        <dbReference type="EMBL" id="SNY99488.1"/>
    </source>
</evidence>